<evidence type="ECO:0000313" key="7">
    <source>
        <dbReference type="Proteomes" id="UP001139311"/>
    </source>
</evidence>
<dbReference type="AlphaFoldDB" id="A0A9X1L5W4"/>
<dbReference type="EMBL" id="JAJAQI010000001">
    <property type="protein sequence ID" value="MCB4820121.1"/>
    <property type="molecule type" value="Genomic_DNA"/>
</dbReference>
<accession>A0A9X1L5W4</accession>
<keyword evidence="7" id="KW-1185">Reference proteome</keyword>
<organism evidence="6 7">
    <name type="scientific">Roseicella aerolata</name>
    <dbReference type="NCBI Taxonomy" id="2883479"/>
    <lineage>
        <taxon>Bacteria</taxon>
        <taxon>Pseudomonadati</taxon>
        <taxon>Pseudomonadota</taxon>
        <taxon>Alphaproteobacteria</taxon>
        <taxon>Acetobacterales</taxon>
        <taxon>Roseomonadaceae</taxon>
        <taxon>Roseicella</taxon>
    </lineage>
</organism>
<protein>
    <recommendedName>
        <fullName evidence="4">Putative glutamate--cysteine ligase 2</fullName>
        <ecNumber evidence="4">6.3.2.2</ecNumber>
    </recommendedName>
    <alternativeName>
        <fullName evidence="4">Gamma-glutamylcysteine synthetase 2</fullName>
        <shortName evidence="4">GCS 2</shortName>
        <shortName evidence="4">Gamma-GCS 2</shortName>
    </alternativeName>
</protein>
<evidence type="ECO:0000256" key="5">
    <source>
        <dbReference type="SAM" id="MobiDB-lite"/>
    </source>
</evidence>
<evidence type="ECO:0000256" key="2">
    <source>
        <dbReference type="ARBA" id="ARBA00022741"/>
    </source>
</evidence>
<dbReference type="EC" id="6.3.2.2" evidence="4"/>
<dbReference type="InterPro" id="IPR050141">
    <property type="entry name" value="GCL_type2/YbdK_subfam"/>
</dbReference>
<dbReference type="Gene3D" id="3.30.590.20">
    <property type="match status" value="1"/>
</dbReference>
<sequence length="392" mass="42207">MGTAYRFGIEEEYFLADAATRGTPEGAALDAFHAAAKTELPRVERELLRMQVEASTPPSADCGEARAVLAGLRADLAGLARRHGLLVFAAGTHPLAQWSRQSHTEAERYQDLARELRLPGRRNVVGGLHVHVEVPRPEARVDLMNRLMPFLPLLLALSASSPFFGCRATGLAAYRLCVFGEMPRTGLPELFADAADYERLVAVMTRAGAIADASYLWWVVRPSLKYPTLELRVADSCTRLEDALALAALWRCLVRHADRRPELNRGMTGASRAIAGENLWRAQRDGVRAVLVEEASGGTVTVAERLEEVLALVAEDAEALGCRAEAEATRAILPGTSADRQVAVFEAARARGLEHDAALAEVVDWLAAATADTSHGAARGGNPGHGADRGRA</sequence>
<dbReference type="RefSeq" id="WP_226602928.1">
    <property type="nucleotide sequence ID" value="NZ_JAJAQI010000001.1"/>
</dbReference>
<dbReference type="GO" id="GO:0004357">
    <property type="term" value="F:glutamate-cysteine ligase activity"/>
    <property type="evidence" value="ECO:0007669"/>
    <property type="project" value="UniProtKB-EC"/>
</dbReference>
<dbReference type="PANTHER" id="PTHR36510">
    <property type="entry name" value="GLUTAMATE--CYSTEINE LIGASE 2-RELATED"/>
    <property type="match status" value="1"/>
</dbReference>
<comment type="caution">
    <text evidence="6">The sequence shown here is derived from an EMBL/GenBank/DDBJ whole genome shotgun (WGS) entry which is preliminary data.</text>
</comment>
<dbReference type="NCBIfam" id="TIGR02050">
    <property type="entry name" value="gshA_cyan_rel"/>
    <property type="match status" value="1"/>
</dbReference>
<evidence type="ECO:0000256" key="3">
    <source>
        <dbReference type="ARBA" id="ARBA00022840"/>
    </source>
</evidence>
<dbReference type="NCBIfam" id="NF010039">
    <property type="entry name" value="PRK13515.1"/>
    <property type="match status" value="1"/>
</dbReference>
<dbReference type="PANTHER" id="PTHR36510:SF1">
    <property type="entry name" value="GLUTAMATE--CYSTEINE LIGASE 2-RELATED"/>
    <property type="match status" value="1"/>
</dbReference>
<dbReference type="SUPFAM" id="SSF55931">
    <property type="entry name" value="Glutamine synthetase/guanido kinase"/>
    <property type="match status" value="1"/>
</dbReference>
<dbReference type="GO" id="GO:0005524">
    <property type="term" value="F:ATP binding"/>
    <property type="evidence" value="ECO:0007669"/>
    <property type="project" value="UniProtKB-KW"/>
</dbReference>
<dbReference type="HAMAP" id="MF_01609">
    <property type="entry name" value="Glu_cys_ligase_2"/>
    <property type="match status" value="1"/>
</dbReference>
<dbReference type="InterPro" id="IPR011793">
    <property type="entry name" value="YbdK"/>
</dbReference>
<dbReference type="Proteomes" id="UP001139311">
    <property type="component" value="Unassembled WGS sequence"/>
</dbReference>
<evidence type="ECO:0000256" key="1">
    <source>
        <dbReference type="ARBA" id="ARBA00022598"/>
    </source>
</evidence>
<feature type="region of interest" description="Disordered" evidence="5">
    <location>
        <begin position="372"/>
        <end position="392"/>
    </location>
</feature>
<name>A0A9X1L5W4_9PROT</name>
<comment type="similarity">
    <text evidence="4">Belongs to the glutamate--cysteine ligase type 2 family. YbdK subfamily.</text>
</comment>
<keyword evidence="2 4" id="KW-0547">Nucleotide-binding</keyword>
<dbReference type="GO" id="GO:0042398">
    <property type="term" value="P:modified amino acid biosynthetic process"/>
    <property type="evidence" value="ECO:0007669"/>
    <property type="project" value="InterPro"/>
</dbReference>
<dbReference type="Pfam" id="PF04107">
    <property type="entry name" value="GCS2"/>
    <property type="match status" value="1"/>
</dbReference>
<proteinExistence type="inferred from homology"/>
<comment type="function">
    <text evidence="4">ATP-dependent carboxylate-amine ligase which exhibits weak glutamate--cysteine ligase activity.</text>
</comment>
<comment type="catalytic activity">
    <reaction evidence="4">
        <text>L-cysteine + L-glutamate + ATP = gamma-L-glutamyl-L-cysteine + ADP + phosphate + H(+)</text>
        <dbReference type="Rhea" id="RHEA:13285"/>
        <dbReference type="ChEBI" id="CHEBI:15378"/>
        <dbReference type="ChEBI" id="CHEBI:29985"/>
        <dbReference type="ChEBI" id="CHEBI:30616"/>
        <dbReference type="ChEBI" id="CHEBI:35235"/>
        <dbReference type="ChEBI" id="CHEBI:43474"/>
        <dbReference type="ChEBI" id="CHEBI:58173"/>
        <dbReference type="ChEBI" id="CHEBI:456216"/>
        <dbReference type="EC" id="6.3.2.2"/>
    </reaction>
</comment>
<dbReference type="InterPro" id="IPR006336">
    <property type="entry name" value="GCS2"/>
</dbReference>
<evidence type="ECO:0000313" key="6">
    <source>
        <dbReference type="EMBL" id="MCB4820121.1"/>
    </source>
</evidence>
<keyword evidence="1 4" id="KW-0436">Ligase</keyword>
<keyword evidence="3 4" id="KW-0067">ATP-binding</keyword>
<gene>
    <name evidence="6" type="ORF">LHA35_00050</name>
</gene>
<evidence type="ECO:0000256" key="4">
    <source>
        <dbReference type="HAMAP-Rule" id="MF_01609"/>
    </source>
</evidence>
<reference evidence="6" key="1">
    <citation type="submission" date="2021-10" db="EMBL/GenBank/DDBJ databases">
        <title>Roseicella aerolatum sp. nov., isolated from aerosols of e-waste dismantling site.</title>
        <authorList>
            <person name="Qin T."/>
        </authorList>
    </citation>
    <scope>NUCLEOTIDE SEQUENCE</scope>
    <source>
        <strain evidence="6">GB24</strain>
    </source>
</reference>
<dbReference type="InterPro" id="IPR014746">
    <property type="entry name" value="Gln_synth/guanido_kin_cat_dom"/>
</dbReference>